<accession>A0A6M3HSU8</accession>
<evidence type="ECO:0000313" key="3">
    <source>
        <dbReference type="EMBL" id="QIV94160.1"/>
    </source>
</evidence>
<proteinExistence type="predicted"/>
<dbReference type="Pfam" id="PF03703">
    <property type="entry name" value="bPH_2"/>
    <property type="match status" value="1"/>
</dbReference>
<name>A0A6M3HSU8_9GAMM</name>
<dbReference type="RefSeq" id="WP_172106368.1">
    <property type="nucleotide sequence ID" value="NZ_CP038017.1"/>
</dbReference>
<evidence type="ECO:0000256" key="1">
    <source>
        <dbReference type="SAM" id="Phobius"/>
    </source>
</evidence>
<keyword evidence="4" id="KW-1185">Reference proteome</keyword>
<gene>
    <name evidence="3" type="ORF">E3E15_01825</name>
</gene>
<keyword evidence="1" id="KW-0472">Membrane</keyword>
<keyword evidence="1" id="KW-0812">Transmembrane</keyword>
<protein>
    <submittedName>
        <fullName evidence="3">PH domain-containing protein</fullName>
    </submittedName>
</protein>
<dbReference type="InterPro" id="IPR005182">
    <property type="entry name" value="YdbS-like_PH"/>
</dbReference>
<reference evidence="3 4" key="1">
    <citation type="submission" date="2019-03" db="EMBL/GenBank/DDBJ databases">
        <title>Complete Genome Sequence of Allofrancisella frigidaquae Strain SYSU 10HL1970 Isolated from Water-Cooling Systems in China.</title>
        <authorList>
            <person name="Ohrman C."/>
            <person name="Uneklint I."/>
            <person name="Sjodin A."/>
        </authorList>
    </citation>
    <scope>NUCLEOTIDE SEQUENCE [LARGE SCALE GENOMIC DNA]</scope>
    <source>
        <strain evidence="3 4">SYSU 10HL1970</strain>
    </source>
</reference>
<keyword evidence="1" id="KW-1133">Transmembrane helix</keyword>
<organism evidence="3 4">
    <name type="scientific">Allofrancisella frigidaquae</name>
    <dbReference type="NCBI Taxonomy" id="1085644"/>
    <lineage>
        <taxon>Bacteria</taxon>
        <taxon>Pseudomonadati</taxon>
        <taxon>Pseudomonadota</taxon>
        <taxon>Gammaproteobacteria</taxon>
        <taxon>Thiotrichales</taxon>
        <taxon>Francisellaceae</taxon>
        <taxon>Allofrancisella</taxon>
    </lineage>
</organism>
<dbReference type="EMBL" id="CP038017">
    <property type="protein sequence ID" value="QIV94160.1"/>
    <property type="molecule type" value="Genomic_DNA"/>
</dbReference>
<evidence type="ECO:0000259" key="2">
    <source>
        <dbReference type="Pfam" id="PF03703"/>
    </source>
</evidence>
<sequence length="153" mass="17684">MNKYTKQHLEKHEILEYSAEVSNWLFLIPATMALFFIFAGTAEPKTAGIMYFIALCYILYPYIIKTSTELAITNERIIGRVGFLHAKFLNLRFNQIESVKLSQSLFGKLLDYGDITIYSSNSTRYRFKFLSNPIALKAFISEKNIIKNFNSNI</sequence>
<feature type="transmembrane region" description="Helical" evidence="1">
    <location>
        <begin position="21"/>
        <end position="42"/>
    </location>
</feature>
<feature type="transmembrane region" description="Helical" evidence="1">
    <location>
        <begin position="48"/>
        <end position="64"/>
    </location>
</feature>
<dbReference type="AlphaFoldDB" id="A0A6M3HSU8"/>
<evidence type="ECO:0000313" key="4">
    <source>
        <dbReference type="Proteomes" id="UP000503320"/>
    </source>
</evidence>
<dbReference type="Proteomes" id="UP000503320">
    <property type="component" value="Chromosome"/>
</dbReference>
<feature type="domain" description="YdbS-like PH" evidence="2">
    <location>
        <begin position="68"/>
        <end position="138"/>
    </location>
</feature>
<dbReference type="KEGG" id="afri:E3E15_01825"/>